<dbReference type="Gene3D" id="2.60.40.150">
    <property type="entry name" value="C2 domain"/>
    <property type="match status" value="1"/>
</dbReference>
<dbReference type="InterPro" id="IPR035892">
    <property type="entry name" value="C2_domain_sf"/>
</dbReference>
<accession>A0A2T4BBU8</accession>
<dbReference type="SUPFAM" id="SSF49562">
    <property type="entry name" value="C2 domain (Calcium/lipid-binding domain, CaLB)"/>
    <property type="match status" value="1"/>
</dbReference>
<evidence type="ECO:0000259" key="2">
    <source>
        <dbReference type="PROSITE" id="PS50004"/>
    </source>
</evidence>
<dbReference type="GO" id="GO:0010628">
    <property type="term" value="P:positive regulation of gene expression"/>
    <property type="evidence" value="ECO:0007669"/>
    <property type="project" value="TreeGrafter"/>
</dbReference>
<feature type="domain" description="C2" evidence="2">
    <location>
        <begin position="52"/>
        <end position="180"/>
    </location>
</feature>
<dbReference type="AlphaFoldDB" id="A0A2T4BBU8"/>
<feature type="region of interest" description="Disordered" evidence="1">
    <location>
        <begin position="523"/>
        <end position="562"/>
    </location>
</feature>
<evidence type="ECO:0000313" key="3">
    <source>
        <dbReference type="EMBL" id="PTB66797.1"/>
    </source>
</evidence>
<keyword evidence="4" id="KW-1185">Reference proteome</keyword>
<dbReference type="RefSeq" id="XP_024750117.1">
    <property type="nucleotide sequence ID" value="XM_024895166.1"/>
</dbReference>
<proteinExistence type="predicted"/>
<feature type="compositionally biased region" description="Basic and acidic residues" evidence="1">
    <location>
        <begin position="7"/>
        <end position="49"/>
    </location>
</feature>
<feature type="region of interest" description="Disordered" evidence="1">
    <location>
        <begin position="416"/>
        <end position="450"/>
    </location>
</feature>
<dbReference type="PANTHER" id="PTHR47800:SF5">
    <property type="entry name" value="FER-1-LIKE PROTEIN 6"/>
    <property type="match status" value="1"/>
</dbReference>
<feature type="region of interest" description="Disordered" evidence="1">
    <location>
        <begin position="1"/>
        <end position="64"/>
    </location>
</feature>
<evidence type="ECO:0000313" key="4">
    <source>
        <dbReference type="Proteomes" id="UP000241546"/>
    </source>
</evidence>
<dbReference type="Pfam" id="PF00168">
    <property type="entry name" value="C2"/>
    <property type="match status" value="1"/>
</dbReference>
<dbReference type="OrthoDB" id="73919at2759"/>
<dbReference type="SMART" id="SM00239">
    <property type="entry name" value="C2"/>
    <property type="match status" value="1"/>
</dbReference>
<name>A0A2T4BBU8_9HYPO</name>
<dbReference type="EMBL" id="KZ680212">
    <property type="protein sequence ID" value="PTB66797.1"/>
    <property type="molecule type" value="Genomic_DNA"/>
</dbReference>
<reference evidence="4" key="1">
    <citation type="submission" date="2016-07" db="EMBL/GenBank/DDBJ databases">
        <title>Multiple horizontal gene transfer events from other fungi enriched the ability of initially mycotrophic Trichoderma (Ascomycota) to feed on dead plant biomass.</title>
        <authorList>
            <consortium name="DOE Joint Genome Institute"/>
            <person name="Atanasova L."/>
            <person name="Chenthamara K."/>
            <person name="Zhang J."/>
            <person name="Grujic M."/>
            <person name="Henrissat B."/>
            <person name="Kuo A."/>
            <person name="Aerts A."/>
            <person name="Salamov A."/>
            <person name="Lipzen A."/>
            <person name="Labutti K."/>
            <person name="Barry K."/>
            <person name="Miao Y."/>
            <person name="Rahimi M.J."/>
            <person name="Shen Q."/>
            <person name="Grigoriev I.V."/>
            <person name="Kubicek C.P."/>
            <person name="Druzhinina I.S."/>
        </authorList>
    </citation>
    <scope>NUCLEOTIDE SEQUENCE [LARGE SCALE GENOMIC DNA]</scope>
    <source>
        <strain evidence="4">TUCIM 6016</strain>
    </source>
</reference>
<dbReference type="Proteomes" id="UP000241546">
    <property type="component" value="Unassembled WGS sequence"/>
</dbReference>
<gene>
    <name evidence="3" type="ORF">BBK36DRAFT_1168322</name>
</gene>
<dbReference type="InterPro" id="IPR000008">
    <property type="entry name" value="C2_dom"/>
</dbReference>
<dbReference type="PANTHER" id="PTHR47800">
    <property type="entry name" value="C2 DOMAIN-CONTAINING PROTEIN"/>
    <property type="match status" value="1"/>
</dbReference>
<feature type="compositionally biased region" description="Basic and acidic residues" evidence="1">
    <location>
        <begin position="533"/>
        <end position="550"/>
    </location>
</feature>
<feature type="compositionally biased region" description="Basic and acidic residues" evidence="1">
    <location>
        <begin position="416"/>
        <end position="432"/>
    </location>
</feature>
<dbReference type="PROSITE" id="PS50004">
    <property type="entry name" value="C2"/>
    <property type="match status" value="1"/>
</dbReference>
<sequence length="589" mass="66198">MPGNITTHHDDTTPESSDGDRHEENHDDREVHEEQHNGEAEHGNGDEKHKKPPGGFDRTPLPDAPQGYTVRFVFHSATNIPVADFHTGSSDPFLIATLKGTQPKRHKEDPDLKYRTRTVHRTTEPVWDEEWVVANVPPSGFTLKCRMYDEDVADRDDRLGNVTINVGSLTDDWPGIPPPGQEFEAKKRVMSKRAFILKGIASAVIHGTHIAPRLRISMQILGKSDPPYAQMCTIAPTRWIKHNSPMIGRLIGAKVNANESDDEKSHDGNDDAPKSTKYDFQANEIQLQGPVPAILYHRYVEFRPVIGSLFSSTGIRGTILNKALHKQHHRIYNYSSTTEYGKFEPCSKQASLQFLKLAHFDEGGRIFTYVLTLDGLLRFTETGKEFGIDFLSKHTMHADAEKYIACSGEFFIRRLQRPDSNDSPEPHEKTHPSEPIPGGPPNQPPPPNPAFYQLFIDNESGTYRPDKSVLPDLKRFLQKNFPGLGIVTMCCGDERLEKLKEEQRAIKKSEGRLVQVVMNSSTSSFSSVESELDERTESWEAGRKSKKEAAHSALRNPDSEHLKEVVDVMMPYREKKAEGAAEGGGRRGR</sequence>
<dbReference type="GeneID" id="36603284"/>
<evidence type="ECO:0000256" key="1">
    <source>
        <dbReference type="SAM" id="MobiDB-lite"/>
    </source>
</evidence>
<organism evidence="3 4">
    <name type="scientific">Trichoderma citrinoviride</name>
    <dbReference type="NCBI Taxonomy" id="58853"/>
    <lineage>
        <taxon>Eukaryota</taxon>
        <taxon>Fungi</taxon>
        <taxon>Dikarya</taxon>
        <taxon>Ascomycota</taxon>
        <taxon>Pezizomycotina</taxon>
        <taxon>Sordariomycetes</taxon>
        <taxon>Hypocreomycetidae</taxon>
        <taxon>Hypocreales</taxon>
        <taxon>Hypocreaceae</taxon>
        <taxon>Trichoderma</taxon>
    </lineage>
</organism>
<protein>
    <recommendedName>
        <fullName evidence="2">C2 domain-containing protein</fullName>
    </recommendedName>
</protein>
<feature type="compositionally biased region" description="Pro residues" evidence="1">
    <location>
        <begin position="434"/>
        <end position="449"/>
    </location>
</feature>